<dbReference type="EMBL" id="CP014518">
    <property type="protein sequence ID" value="AMM31790.1"/>
    <property type="molecule type" value="Genomic_DNA"/>
</dbReference>
<gene>
    <name evidence="2" type="ORF">SA2016_1108</name>
</gene>
<reference evidence="2 3" key="1">
    <citation type="submission" date="2016-02" db="EMBL/GenBank/DDBJ databases">
        <title>Complete genome of Sinomonas atrocyanea KCTC 3377.</title>
        <authorList>
            <person name="Kim K.M."/>
        </authorList>
    </citation>
    <scope>NUCLEOTIDE SEQUENCE [LARGE SCALE GENOMIC DNA]</scope>
    <source>
        <strain evidence="2 3">KCTC 3377</strain>
    </source>
</reference>
<feature type="compositionally biased region" description="Basic and acidic residues" evidence="1">
    <location>
        <begin position="39"/>
        <end position="60"/>
    </location>
</feature>
<sequence>MNHHEPGQQEPGARESRPESFMRTMGRLRGLYGPANRRIATEPERHGHNPEDLKEARELDGIDIETDSEGHRYGVRRPSGA</sequence>
<evidence type="ECO:0000256" key="1">
    <source>
        <dbReference type="SAM" id="MobiDB-lite"/>
    </source>
</evidence>
<feature type="region of interest" description="Disordered" evidence="1">
    <location>
        <begin position="1"/>
        <end position="81"/>
    </location>
</feature>
<dbReference type="KEGG" id="satk:SA2016_1108"/>
<keyword evidence="3" id="KW-1185">Reference proteome</keyword>
<evidence type="ECO:0000313" key="3">
    <source>
        <dbReference type="Proteomes" id="UP000070134"/>
    </source>
</evidence>
<dbReference type="AlphaFoldDB" id="A0A126ZX79"/>
<dbReference type="RefSeq" id="WP_066496287.1">
    <property type="nucleotide sequence ID" value="NZ_BJMO01000051.1"/>
</dbReference>
<evidence type="ECO:0000313" key="2">
    <source>
        <dbReference type="EMBL" id="AMM31790.1"/>
    </source>
</evidence>
<protein>
    <submittedName>
        <fullName evidence="2">Uncharacterized protein</fullName>
    </submittedName>
</protein>
<accession>A0A126ZX79</accession>
<dbReference type="STRING" id="37927.SA2016_1108"/>
<organism evidence="2 3">
    <name type="scientific">Sinomonas atrocyanea</name>
    <dbReference type="NCBI Taxonomy" id="37927"/>
    <lineage>
        <taxon>Bacteria</taxon>
        <taxon>Bacillati</taxon>
        <taxon>Actinomycetota</taxon>
        <taxon>Actinomycetes</taxon>
        <taxon>Micrococcales</taxon>
        <taxon>Micrococcaceae</taxon>
        <taxon>Sinomonas</taxon>
    </lineage>
</organism>
<proteinExistence type="predicted"/>
<feature type="compositionally biased region" description="Basic and acidic residues" evidence="1">
    <location>
        <begin position="1"/>
        <end position="20"/>
    </location>
</feature>
<dbReference type="Proteomes" id="UP000070134">
    <property type="component" value="Chromosome"/>
</dbReference>
<dbReference type="OrthoDB" id="4965844at2"/>
<name>A0A126ZX79_9MICC</name>